<sequence length="150" mass="17837">MKNIFDKAVTEEVIARINQLNPNTKPNWGKMSVDQMLAHCNVTYEMDFEDKHPKPKGLMKWMLKTFVKKVVVSEKPYKRNSRTAPVFLITNEKDFNLEKDRLVDYIVKVQELGSDYYHNRESHSFGKLNKTEWNNMFYKHLDHHLTQFGV</sequence>
<comment type="caution">
    <text evidence="1">The sequence shown here is derived from an EMBL/GenBank/DDBJ whole genome shotgun (WGS) entry which is preliminary data.</text>
</comment>
<accession>A0A6L6U7H0</accession>
<evidence type="ECO:0000313" key="1">
    <source>
        <dbReference type="EMBL" id="MUU77556.1"/>
    </source>
</evidence>
<protein>
    <submittedName>
        <fullName evidence="1">DUF1569 domain-containing protein</fullName>
    </submittedName>
</protein>
<keyword evidence="2" id="KW-1185">Reference proteome</keyword>
<name>A0A6L6U7H0_9FLAO</name>
<proteinExistence type="predicted"/>
<dbReference type="EMBL" id="WOWS01000001">
    <property type="protein sequence ID" value="MUU77556.1"/>
    <property type="molecule type" value="Genomic_DNA"/>
</dbReference>
<gene>
    <name evidence="1" type="ORF">GN138_03790</name>
</gene>
<dbReference type="RefSeq" id="WP_157362265.1">
    <property type="nucleotide sequence ID" value="NZ_WOWS01000001.1"/>
</dbReference>
<evidence type="ECO:0000313" key="2">
    <source>
        <dbReference type="Proteomes" id="UP000478208"/>
    </source>
</evidence>
<dbReference type="InterPro" id="IPR034660">
    <property type="entry name" value="DinB/YfiT-like"/>
</dbReference>
<dbReference type="InterPro" id="IPR011463">
    <property type="entry name" value="DUF1569"/>
</dbReference>
<dbReference type="AlphaFoldDB" id="A0A6L6U7H0"/>
<dbReference type="Pfam" id="PF07606">
    <property type="entry name" value="DUF1569"/>
    <property type="match status" value="1"/>
</dbReference>
<dbReference type="Gene3D" id="1.20.120.450">
    <property type="entry name" value="dinb family like domain"/>
    <property type="match status" value="1"/>
</dbReference>
<dbReference type="Proteomes" id="UP000478208">
    <property type="component" value="Unassembled WGS sequence"/>
</dbReference>
<reference evidence="1 2" key="1">
    <citation type="submission" date="2019-12" db="EMBL/GenBank/DDBJ databases">
        <authorList>
            <person name="Li J."/>
        </authorList>
    </citation>
    <scope>NUCLEOTIDE SEQUENCE [LARGE SCALE GENOMIC DNA]</scope>
    <source>
        <strain evidence="1 2">HL2-2</strain>
    </source>
</reference>
<organism evidence="1 2">
    <name type="scientific">Winogradskyella endarachnes</name>
    <dbReference type="NCBI Taxonomy" id="2681965"/>
    <lineage>
        <taxon>Bacteria</taxon>
        <taxon>Pseudomonadati</taxon>
        <taxon>Bacteroidota</taxon>
        <taxon>Flavobacteriia</taxon>
        <taxon>Flavobacteriales</taxon>
        <taxon>Flavobacteriaceae</taxon>
        <taxon>Winogradskyella</taxon>
    </lineage>
</organism>